<dbReference type="InterPro" id="IPR036165">
    <property type="entry name" value="YefM-like_sf"/>
</dbReference>
<accession>A0A5E6MHQ0</accession>
<protein>
    <recommendedName>
        <fullName evidence="2">Antitoxin</fullName>
    </recommendedName>
</protein>
<comment type="similarity">
    <text evidence="1 2">Belongs to the phD/YefM antitoxin family.</text>
</comment>
<evidence type="ECO:0000313" key="4">
    <source>
        <dbReference type="EMBL" id="VVM07758.1"/>
    </source>
</evidence>
<dbReference type="InterPro" id="IPR051416">
    <property type="entry name" value="phD-YefM_TA_antitoxins"/>
</dbReference>
<dbReference type="RefSeq" id="WP_142660755.1">
    <property type="nucleotide sequence ID" value="NZ_CABFVA020000111.1"/>
</dbReference>
<gene>
    <name evidence="4" type="ORF">MAMT_01911</name>
</gene>
<reference evidence="4 5" key="1">
    <citation type="submission" date="2019-09" db="EMBL/GenBank/DDBJ databases">
        <authorList>
            <person name="Cremers G."/>
        </authorList>
    </citation>
    <scope>NUCLEOTIDE SEQUENCE [LARGE SCALE GENOMIC DNA]</scope>
    <source>
        <strain evidence="4">4A</strain>
    </source>
</reference>
<dbReference type="Pfam" id="PF02604">
    <property type="entry name" value="PhdYeFM_antitox"/>
    <property type="match status" value="1"/>
</dbReference>
<evidence type="ECO:0000256" key="1">
    <source>
        <dbReference type="ARBA" id="ARBA00009981"/>
    </source>
</evidence>
<evidence type="ECO:0000256" key="3">
    <source>
        <dbReference type="SAM" id="MobiDB-lite"/>
    </source>
</evidence>
<evidence type="ECO:0000313" key="5">
    <source>
        <dbReference type="Proteomes" id="UP000334923"/>
    </source>
</evidence>
<dbReference type="InterPro" id="IPR006442">
    <property type="entry name" value="Antitoxin_Phd/YefM"/>
</dbReference>
<comment type="function">
    <text evidence="2">Antitoxin component of a type II toxin-antitoxin (TA) system.</text>
</comment>
<dbReference type="SUPFAM" id="SSF143120">
    <property type="entry name" value="YefM-like"/>
    <property type="match status" value="1"/>
</dbReference>
<keyword evidence="5" id="KW-1185">Reference proteome</keyword>
<dbReference type="PANTHER" id="PTHR35377:SF8">
    <property type="entry name" value="ANTITOXIN VAPB22"/>
    <property type="match status" value="1"/>
</dbReference>
<dbReference type="NCBIfam" id="TIGR01552">
    <property type="entry name" value="phd_fam"/>
    <property type="match status" value="1"/>
</dbReference>
<dbReference type="AlphaFoldDB" id="A0A5E6MHQ0"/>
<dbReference type="Gene3D" id="3.40.1620.10">
    <property type="entry name" value="YefM-like domain"/>
    <property type="match status" value="1"/>
</dbReference>
<proteinExistence type="inferred from homology"/>
<feature type="region of interest" description="Disordered" evidence="3">
    <location>
        <begin position="63"/>
        <end position="84"/>
    </location>
</feature>
<dbReference type="PANTHER" id="PTHR35377">
    <property type="entry name" value="ANTITOXIN VAPB49-RELATED-RELATED"/>
    <property type="match status" value="1"/>
</dbReference>
<dbReference type="OrthoDB" id="2376460at2"/>
<sequence>MRTASVTEAKNNLSALIDSLKSGQPVLIVDRGRPVARLEPARGDSREEQEGKLSRLVRQGLVRPRRGPMPSPLLRSQPPRTVSGASALEALLEERRQGR</sequence>
<dbReference type="Proteomes" id="UP000334923">
    <property type="component" value="Unassembled WGS sequence"/>
</dbReference>
<name>A0A5E6MHQ0_9BACT</name>
<evidence type="ECO:0000256" key="2">
    <source>
        <dbReference type="RuleBase" id="RU362080"/>
    </source>
</evidence>
<dbReference type="EMBL" id="CABFVA020000111">
    <property type="protein sequence ID" value="VVM07758.1"/>
    <property type="molecule type" value="Genomic_DNA"/>
</dbReference>
<organism evidence="4 5">
    <name type="scientific">Methylacidimicrobium tartarophylax</name>
    <dbReference type="NCBI Taxonomy" id="1041768"/>
    <lineage>
        <taxon>Bacteria</taxon>
        <taxon>Pseudomonadati</taxon>
        <taxon>Verrucomicrobiota</taxon>
        <taxon>Methylacidimicrobium</taxon>
    </lineage>
</organism>